<dbReference type="InterPro" id="IPR013196">
    <property type="entry name" value="HTH_11"/>
</dbReference>
<evidence type="ECO:0000313" key="2">
    <source>
        <dbReference type="EMBL" id="TCS84258.1"/>
    </source>
</evidence>
<evidence type="ECO:0000259" key="1">
    <source>
        <dbReference type="Pfam" id="PF08279"/>
    </source>
</evidence>
<dbReference type="Gene3D" id="1.10.10.10">
    <property type="entry name" value="Winged helix-like DNA-binding domain superfamily/Winged helix DNA-binding domain"/>
    <property type="match status" value="1"/>
</dbReference>
<dbReference type="Pfam" id="PF08279">
    <property type="entry name" value="HTH_11"/>
    <property type="match status" value="1"/>
</dbReference>
<dbReference type="EMBL" id="SMAD01000023">
    <property type="protein sequence ID" value="TCS84258.1"/>
    <property type="molecule type" value="Genomic_DNA"/>
</dbReference>
<dbReference type="SUPFAM" id="SSF46785">
    <property type="entry name" value="Winged helix' DNA-binding domain"/>
    <property type="match status" value="1"/>
</dbReference>
<gene>
    <name evidence="2" type="ORF">EDD80_12314</name>
</gene>
<name>A0A4R3KMR4_9SPHI</name>
<evidence type="ECO:0000313" key="3">
    <source>
        <dbReference type="Proteomes" id="UP000295807"/>
    </source>
</evidence>
<sequence length="78" mass="9137">MPNFTHFNRLEYLDSLVRKKATGSPEELAKKLRISVRSVHVWIDKLKDMGAPIAYDKQRRTYCYLVPGGFNFGFKEEK</sequence>
<dbReference type="InterPro" id="IPR036388">
    <property type="entry name" value="WH-like_DNA-bd_sf"/>
</dbReference>
<reference evidence="2 3" key="1">
    <citation type="submission" date="2019-03" db="EMBL/GenBank/DDBJ databases">
        <title>Genomic Encyclopedia of Type Strains, Phase IV (KMG-IV): sequencing the most valuable type-strain genomes for metagenomic binning, comparative biology and taxonomic classification.</title>
        <authorList>
            <person name="Goeker M."/>
        </authorList>
    </citation>
    <scope>NUCLEOTIDE SEQUENCE [LARGE SCALE GENOMIC DNA]</scope>
    <source>
        <strain evidence="2 3">DSM 21100</strain>
    </source>
</reference>
<dbReference type="OrthoDB" id="770928at2"/>
<keyword evidence="3" id="KW-1185">Reference proteome</keyword>
<dbReference type="InterPro" id="IPR036390">
    <property type="entry name" value="WH_DNA-bd_sf"/>
</dbReference>
<dbReference type="AlphaFoldDB" id="A0A4R3KMR4"/>
<dbReference type="Proteomes" id="UP000295807">
    <property type="component" value="Unassembled WGS sequence"/>
</dbReference>
<protein>
    <submittedName>
        <fullName evidence="2">HTH domain-containing protein</fullName>
    </submittedName>
</protein>
<accession>A0A4R3KMR4</accession>
<feature type="domain" description="Helix-turn-helix type 11" evidence="1">
    <location>
        <begin position="19"/>
        <end position="56"/>
    </location>
</feature>
<organism evidence="2 3">
    <name type="scientific">Anseongella ginsenosidimutans</name>
    <dbReference type="NCBI Taxonomy" id="496056"/>
    <lineage>
        <taxon>Bacteria</taxon>
        <taxon>Pseudomonadati</taxon>
        <taxon>Bacteroidota</taxon>
        <taxon>Sphingobacteriia</taxon>
        <taxon>Sphingobacteriales</taxon>
        <taxon>Sphingobacteriaceae</taxon>
        <taxon>Anseongella</taxon>
    </lineage>
</organism>
<proteinExistence type="predicted"/>
<dbReference type="RefSeq" id="WP_132130758.1">
    <property type="nucleotide sequence ID" value="NZ_CP042432.1"/>
</dbReference>
<comment type="caution">
    <text evidence="2">The sequence shown here is derived from an EMBL/GenBank/DDBJ whole genome shotgun (WGS) entry which is preliminary data.</text>
</comment>